<feature type="compositionally biased region" description="Polar residues" evidence="6">
    <location>
        <begin position="147"/>
        <end position="159"/>
    </location>
</feature>
<feature type="compositionally biased region" description="Polar residues" evidence="6">
    <location>
        <begin position="27"/>
        <end position="54"/>
    </location>
</feature>
<dbReference type="Gene3D" id="2.40.50.690">
    <property type="match status" value="1"/>
</dbReference>
<dbReference type="Pfam" id="PF00773">
    <property type="entry name" value="RNB"/>
    <property type="match status" value="1"/>
</dbReference>
<comment type="caution">
    <text evidence="8">The sequence shown here is derived from an EMBL/GenBank/DDBJ whole genome shotgun (WGS) entry which is preliminary data.</text>
</comment>
<reference evidence="8" key="1">
    <citation type="journal article" date="2020" name="Nat. Commun.">
        <title>Large-scale genome sequencing of mycorrhizal fungi provides insights into the early evolution of symbiotic traits.</title>
        <authorList>
            <person name="Miyauchi S."/>
            <person name="Kiss E."/>
            <person name="Kuo A."/>
            <person name="Drula E."/>
            <person name="Kohler A."/>
            <person name="Sanchez-Garcia M."/>
            <person name="Morin E."/>
            <person name="Andreopoulos B."/>
            <person name="Barry K.W."/>
            <person name="Bonito G."/>
            <person name="Buee M."/>
            <person name="Carver A."/>
            <person name="Chen C."/>
            <person name="Cichocki N."/>
            <person name="Clum A."/>
            <person name="Culley D."/>
            <person name="Crous P.W."/>
            <person name="Fauchery L."/>
            <person name="Girlanda M."/>
            <person name="Hayes R.D."/>
            <person name="Keri Z."/>
            <person name="LaButti K."/>
            <person name="Lipzen A."/>
            <person name="Lombard V."/>
            <person name="Magnuson J."/>
            <person name="Maillard F."/>
            <person name="Murat C."/>
            <person name="Nolan M."/>
            <person name="Ohm R.A."/>
            <person name="Pangilinan J."/>
            <person name="Pereira M.F."/>
            <person name="Perotto S."/>
            <person name="Peter M."/>
            <person name="Pfister S."/>
            <person name="Riley R."/>
            <person name="Sitrit Y."/>
            <person name="Stielow J.B."/>
            <person name="Szollosi G."/>
            <person name="Zifcakova L."/>
            <person name="Stursova M."/>
            <person name="Spatafora J.W."/>
            <person name="Tedersoo L."/>
            <person name="Vaario L.M."/>
            <person name="Yamada A."/>
            <person name="Yan M."/>
            <person name="Wang P."/>
            <person name="Xu J."/>
            <person name="Bruns T."/>
            <person name="Baldrian P."/>
            <person name="Vilgalys R."/>
            <person name="Dunand C."/>
            <person name="Henrissat B."/>
            <person name="Grigoriev I.V."/>
            <person name="Hibbett D."/>
            <person name="Nagy L.G."/>
            <person name="Martin F.M."/>
        </authorList>
    </citation>
    <scope>NUCLEOTIDE SEQUENCE</scope>
    <source>
        <strain evidence="8">UP504</strain>
    </source>
</reference>
<evidence type="ECO:0000256" key="4">
    <source>
        <dbReference type="HAMAP-Rule" id="MF_03045"/>
    </source>
</evidence>
<feature type="binding site" evidence="4">
    <location>
        <position position="890"/>
    </location>
    <ligand>
        <name>Mg(2+)</name>
        <dbReference type="ChEBI" id="CHEBI:18420"/>
    </ligand>
</feature>
<feature type="domain" description="RNB" evidence="7">
    <location>
        <begin position="878"/>
        <end position="1216"/>
    </location>
</feature>
<dbReference type="Gene3D" id="2.40.50.700">
    <property type="match status" value="1"/>
</dbReference>
<feature type="site" description="Important for catalytic activity" evidence="4">
    <location>
        <position position="898"/>
    </location>
</feature>
<dbReference type="GO" id="GO:0000932">
    <property type="term" value="C:P-body"/>
    <property type="evidence" value="ECO:0007669"/>
    <property type="project" value="UniProtKB-SubCell"/>
</dbReference>
<feature type="compositionally biased region" description="Polar residues" evidence="6">
    <location>
        <begin position="129"/>
        <end position="138"/>
    </location>
</feature>
<name>A0A9P6BA48_9AGAM</name>
<organism evidence="8 9">
    <name type="scientific">Hydnum rufescens UP504</name>
    <dbReference type="NCBI Taxonomy" id="1448309"/>
    <lineage>
        <taxon>Eukaryota</taxon>
        <taxon>Fungi</taxon>
        <taxon>Dikarya</taxon>
        <taxon>Basidiomycota</taxon>
        <taxon>Agaricomycotina</taxon>
        <taxon>Agaricomycetes</taxon>
        <taxon>Cantharellales</taxon>
        <taxon>Hydnaceae</taxon>
        <taxon>Hydnum</taxon>
    </lineage>
</organism>
<keyword evidence="2 4" id="KW-0460">Magnesium</keyword>
<evidence type="ECO:0000256" key="6">
    <source>
        <dbReference type="SAM" id="MobiDB-lite"/>
    </source>
</evidence>
<evidence type="ECO:0000313" key="9">
    <source>
        <dbReference type="Proteomes" id="UP000886523"/>
    </source>
</evidence>
<feature type="region of interest" description="Disordered" evidence="6">
    <location>
        <begin position="740"/>
        <end position="771"/>
    </location>
</feature>
<dbReference type="PANTHER" id="PTHR23355:SF9">
    <property type="entry name" value="DIS3-LIKE EXONUCLEASE 2"/>
    <property type="match status" value="1"/>
</dbReference>
<comment type="cofactor">
    <cofactor evidence="4">
        <name>Mg(2+)</name>
        <dbReference type="ChEBI" id="CHEBI:18420"/>
    </cofactor>
    <cofactor evidence="4">
        <name>Mn(2+)</name>
        <dbReference type="ChEBI" id="CHEBI:29035"/>
    </cofactor>
</comment>
<dbReference type="GO" id="GO:0046872">
    <property type="term" value="F:metal ion binding"/>
    <property type="evidence" value="ECO:0007669"/>
    <property type="project" value="UniProtKB-KW"/>
</dbReference>
<keyword evidence="4" id="KW-0479">Metal-binding</keyword>
<proteinExistence type="inferred from homology"/>
<dbReference type="InterPro" id="IPR041093">
    <property type="entry name" value="Dis3l2-like_C"/>
</dbReference>
<dbReference type="OrthoDB" id="372421at2759"/>
<dbReference type="SUPFAM" id="SSF50249">
    <property type="entry name" value="Nucleic acid-binding proteins"/>
    <property type="match status" value="3"/>
</dbReference>
<feature type="region of interest" description="Disordered" evidence="6">
    <location>
        <begin position="1360"/>
        <end position="1397"/>
    </location>
</feature>
<sequence length="1461" mass="159808">MTDEPNLPGQPQQTEKKDDRKAPTGPNPTSGNGNAGVQKTARPNSAPKKQTVSPPANPAARLAAGETISRPSSTDSHAKKEGTKDVKSRQGSARAPSQSSGHKKIQPSASTNSRPGTSSTSKATPATTDGSSALSSLQRVIIDLKSITPNAQPQPTATLSRPGENPVLGKTSALPANAPPFQPGVTYAGPTPPETAPRHRKAASTGSGNPSFNPNHFASPLASYANHLGSMQEDAEDGYSHGSIEDAQYHEQPGFSQPQPLPALAQQQQPHESGEILGPSGRPQLAPHFMFGAAGVRRRTSSDDDSGFQFPQQPQQPQQTQVLPPNQFDTGSIHQSRRNPSEIPAGVTGLMAEQIALQNQIEALQQQQQQLLQQQIASNQVMSSAFSGPQLGGIRPAGHRRIQSTQVPMGMGGAGMHQFAGNFGGGMPNANFNLGGMGIGGVEAQGPLGVPRGHGRRHSVNVINKNTNDTGQGSSPSFPPANLEGYDDGFAAPQAGGHSRQASRVEPAWRMSSSATSKFAAVPGRRRGHHQKMPSFSFPNMLPNMMAANMMGMGGYNLLQQQHQQFQLQLQQQSQQPQRKSLFAPYLPQASLPPLLAAGKLVVGILRVNKRNRSDAYISTEVLDADIYICGSKDRNRALEGDIVAVELLDVDDVWGTKKEKEEKKRKKEENAAYDTRAIVNRKNDKKKDDVEVEGQGLMLFEDEEVTDDVKPQFAGHVVAVVERMPGQLFSGTLGLLRPSSAATKEKQEAERREREGDRAEDDKQKPTERPKIVWFKPTDKRVPLIAIPTEQAPPDFVQNSEAYADRLFVACIKRHPISSLHPFGTLVEELGPIGDVEVETSALLKDCNFPTEDFTENVIKCIPPVPWTIPEREVESRRDFRPERVFTIDPASVKDLDDALSIKDNGDRTFDVGVHIADVSFFVKPNTPLDRDARKRATSVYLVQRVVPMLPPTLSEELCSLVPGEDRLTFSVVFTMTEDARVIKKWFGRSIIKSAAKLSYGDAQNVIDGKPIGDIHILEGQEIASIESDIRTLHTLAKQMTARRLESGSLQVHSYRLTFDLDENGSPVDCSAHNRTDANTLIEEFMLLANTAVAQQIAVHLPEQALLRRHEDPIERRLTAFAQRAERMGIKIDVSSAGTLQKGIRAIEDPNAQRLLGILSTKAMHRAKYFCAGMLDIAKYGHYALNTPLYGHFTSPIRRYADVIVHRQLESVLSSGSEPKFAMDRDSVAKVAQQCNVKRDSAKLAQEQSAHLFLCLLIADLTQRYGPVVRQAQVVGVLDAAFDVLVPEFGIEKRVHVDQMPIENHVYDEHSHVLQIYWSERDVITWLAENSDDEHLKKVKQTAEQHAVKMEVASRSVNDESALFDEDEETEEDEVVLGRAEGPTTAGDVQHGKPETSKQRLLSAAKAAPKFEGLRTLPAGHQVQDIKELMTVPVIVTADLTKSPPVIKVYSVNPYAIDKK</sequence>
<evidence type="ECO:0000313" key="8">
    <source>
        <dbReference type="EMBL" id="KAF9519076.1"/>
    </source>
</evidence>
<evidence type="ECO:0000259" key="7">
    <source>
        <dbReference type="SMART" id="SM00955"/>
    </source>
</evidence>
<dbReference type="FunFam" id="2.40.50.700:FF:000002">
    <property type="entry name" value="Cell wall biogenesis protein"/>
    <property type="match status" value="1"/>
</dbReference>
<feature type="compositionally biased region" description="Polar residues" evidence="6">
    <location>
        <begin position="107"/>
        <end position="116"/>
    </location>
</feature>
<feature type="region of interest" description="Disordered" evidence="6">
    <location>
        <begin position="250"/>
        <end position="338"/>
    </location>
</feature>
<keyword evidence="9" id="KW-1185">Reference proteome</keyword>
<feature type="binding site" evidence="4">
    <location>
        <position position="899"/>
    </location>
    <ligand>
        <name>Mg(2+)</name>
        <dbReference type="ChEBI" id="CHEBI:18420"/>
    </ligand>
</feature>
<dbReference type="InterPro" id="IPR041505">
    <property type="entry name" value="Dis3_CSD2"/>
</dbReference>
<dbReference type="SMART" id="SM00955">
    <property type="entry name" value="RNB"/>
    <property type="match status" value="1"/>
</dbReference>
<dbReference type="InterPro" id="IPR012340">
    <property type="entry name" value="NA-bd_OB-fold"/>
</dbReference>
<dbReference type="InterPro" id="IPR001900">
    <property type="entry name" value="RNase_II/R"/>
</dbReference>
<dbReference type="PANTHER" id="PTHR23355">
    <property type="entry name" value="RIBONUCLEASE"/>
    <property type="match status" value="1"/>
</dbReference>
<dbReference type="EMBL" id="MU128920">
    <property type="protein sequence ID" value="KAF9519076.1"/>
    <property type="molecule type" value="Genomic_DNA"/>
</dbReference>
<keyword evidence="1 4" id="KW-0963">Cytoplasm</keyword>
<evidence type="ECO:0000256" key="5">
    <source>
        <dbReference type="SAM" id="Coils"/>
    </source>
</evidence>
<feature type="region of interest" description="Disordered" evidence="6">
    <location>
        <begin position="1"/>
        <end position="218"/>
    </location>
</feature>
<keyword evidence="4" id="KW-0464">Manganese</keyword>
<feature type="compositionally biased region" description="Basic and acidic residues" evidence="6">
    <location>
        <begin position="744"/>
        <end position="771"/>
    </location>
</feature>
<keyword evidence="5" id="KW-0175">Coiled coil</keyword>
<comment type="subcellular location">
    <subcellularLocation>
        <location evidence="4">Cytoplasm</location>
    </subcellularLocation>
    <subcellularLocation>
        <location evidence="4">Cytoplasm</location>
        <location evidence="4">P-body</location>
    </subcellularLocation>
</comment>
<feature type="region of interest" description="Disordered" evidence="6">
    <location>
        <begin position="452"/>
        <end position="536"/>
    </location>
</feature>
<comment type="function">
    <text evidence="4">3'-5'-exoribonuclease that specifically recognizes RNAs polyuridylated at their 3' end and mediates their degradation. Component of an exosome-independent RNA degradation pathway that mediates degradation of cytoplasmic mRNAs that have been deadenylated and subsequently uridylated at their 3'.</text>
</comment>
<dbReference type="GO" id="GO:0003723">
    <property type="term" value="F:RNA binding"/>
    <property type="evidence" value="ECO:0007669"/>
    <property type="project" value="UniProtKB-KW"/>
</dbReference>
<keyword evidence="4" id="KW-0269">Exonuclease</keyword>
<feature type="compositionally biased region" description="Low complexity" evidence="6">
    <location>
        <begin position="117"/>
        <end position="128"/>
    </location>
</feature>
<feature type="compositionally biased region" description="Basic and acidic residues" evidence="6">
    <location>
        <begin position="76"/>
        <end position="88"/>
    </location>
</feature>
<dbReference type="EC" id="3.1.13.-" evidence="4"/>
<evidence type="ECO:0000256" key="3">
    <source>
        <dbReference type="ARBA" id="ARBA00022884"/>
    </source>
</evidence>
<comment type="similarity">
    <text evidence="4">Belongs to the RNR ribonuclease family. DIS3L2 subfamily.</text>
</comment>
<dbReference type="GO" id="GO:0000175">
    <property type="term" value="F:3'-5'-RNA exonuclease activity"/>
    <property type="evidence" value="ECO:0007669"/>
    <property type="project" value="UniProtKB-UniRule"/>
</dbReference>
<dbReference type="InterPro" id="IPR050180">
    <property type="entry name" value="RNR_Ribonuclease"/>
</dbReference>
<keyword evidence="4" id="KW-0540">Nuclease</keyword>
<keyword evidence="4" id="KW-0378">Hydrolase</keyword>
<feature type="compositionally biased region" description="Low complexity" evidence="6">
    <location>
        <begin position="309"/>
        <end position="327"/>
    </location>
</feature>
<feature type="coiled-coil region" evidence="5">
    <location>
        <begin position="347"/>
        <end position="377"/>
    </location>
</feature>
<dbReference type="GO" id="GO:0000956">
    <property type="term" value="P:nuclear-transcribed mRNA catabolic process"/>
    <property type="evidence" value="ECO:0007669"/>
    <property type="project" value="UniProtKB-UniRule"/>
</dbReference>
<keyword evidence="3 4" id="KW-0694">RNA-binding</keyword>
<feature type="compositionally biased region" description="Polar residues" evidence="6">
    <location>
        <begin position="89"/>
        <end position="100"/>
    </location>
</feature>
<dbReference type="Pfam" id="PF17849">
    <property type="entry name" value="OB_Dis3"/>
    <property type="match status" value="1"/>
</dbReference>
<feature type="compositionally biased region" description="Polar residues" evidence="6">
    <location>
        <begin position="461"/>
        <end position="476"/>
    </location>
</feature>
<feature type="compositionally biased region" description="Polar residues" evidence="6">
    <location>
        <begin position="204"/>
        <end position="216"/>
    </location>
</feature>
<gene>
    <name evidence="8" type="ORF">BS47DRAFT_1388491</name>
</gene>
<dbReference type="GO" id="GO:1990074">
    <property type="term" value="P:polyuridylation-dependent mRNA catabolic process"/>
    <property type="evidence" value="ECO:0007669"/>
    <property type="project" value="UniProtKB-UniRule"/>
</dbReference>
<dbReference type="HAMAP" id="MF_03045">
    <property type="entry name" value="DIS3L2"/>
    <property type="match status" value="1"/>
</dbReference>
<protein>
    <recommendedName>
        <fullName evidence="4">DIS3-like exonuclease 2</fullName>
        <ecNumber evidence="4">3.1.13.-</ecNumber>
    </recommendedName>
</protein>
<dbReference type="FunFam" id="2.40.50.690:FF:000001">
    <property type="entry name" value="Cell wall biogenesis protein"/>
    <property type="match status" value="1"/>
</dbReference>
<dbReference type="Pfam" id="PF17877">
    <property type="entry name" value="Dis3l2_C_term"/>
    <property type="match status" value="1"/>
</dbReference>
<accession>A0A9P6BA48</accession>
<dbReference type="InterPro" id="IPR028591">
    <property type="entry name" value="DIS3L2"/>
</dbReference>
<dbReference type="Proteomes" id="UP000886523">
    <property type="component" value="Unassembled WGS sequence"/>
</dbReference>
<dbReference type="Gene3D" id="2.40.50.140">
    <property type="entry name" value="Nucleic acid-binding proteins"/>
    <property type="match status" value="1"/>
</dbReference>
<evidence type="ECO:0000256" key="1">
    <source>
        <dbReference type="ARBA" id="ARBA00022490"/>
    </source>
</evidence>
<evidence type="ECO:0000256" key="2">
    <source>
        <dbReference type="ARBA" id="ARBA00022842"/>
    </source>
</evidence>
<feature type="compositionally biased region" description="Acidic residues" evidence="6">
    <location>
        <begin position="1363"/>
        <end position="1376"/>
    </location>
</feature>